<dbReference type="InterPro" id="IPR002477">
    <property type="entry name" value="Peptidoglycan-bd-like"/>
</dbReference>
<dbReference type="AlphaFoldDB" id="A0A2W5UNA6"/>
<evidence type="ECO:0000313" key="5">
    <source>
        <dbReference type="Proteomes" id="UP000249061"/>
    </source>
</evidence>
<comment type="caution">
    <text evidence="4">The sequence shown here is derived from an EMBL/GenBank/DDBJ whole genome shotgun (WGS) entry which is preliminary data.</text>
</comment>
<accession>A0A2W5UNA6</accession>
<gene>
    <name evidence="4" type="ORF">DI536_33625</name>
</gene>
<dbReference type="Gene3D" id="1.10.101.10">
    <property type="entry name" value="PGBD-like superfamily/PGBD"/>
    <property type="match status" value="2"/>
</dbReference>
<dbReference type="InterPro" id="IPR039564">
    <property type="entry name" value="Peptidase_C39-like"/>
</dbReference>
<evidence type="ECO:0000259" key="3">
    <source>
        <dbReference type="Pfam" id="PF13529"/>
    </source>
</evidence>
<dbReference type="EMBL" id="QFQP01000052">
    <property type="protein sequence ID" value="PZR04784.1"/>
    <property type="molecule type" value="Genomic_DNA"/>
</dbReference>
<dbReference type="Pfam" id="PF13529">
    <property type="entry name" value="Peptidase_C39_2"/>
    <property type="match status" value="1"/>
</dbReference>
<dbReference type="Gene3D" id="3.90.70.10">
    <property type="entry name" value="Cysteine proteinases"/>
    <property type="match status" value="1"/>
</dbReference>
<sequence>MVAKLGQRSRVSFEVKKQVAADQPRPKRAAERFGNEFSSGRGSALRAKALNVTGATAFVSTRALTESEGAGSAWPTGPLSPGDENSPQVGVMQDRLIERGYLDANDVAGYRGRYGSNTEAAVELFQRANGLPPTGVADARTLQRMASTSATWSDVKASRDARVIGTPIGQAGQAPVPTMQTLEPQMHVGTTDAWVRDAPDAELIRQDTLIPAGTTVTVTMPQPEGGAEGWRHVSAEVDGKTITGWVMDGAGGIDRLVGVVDSRLEELGYLAPGTTTNEDAVRNYQLMNGLPATGQLDDETLASMWSSDAMTSTHLRQVVNAQWNHNSPNATSNDCGPTATAMALAAVGLKPIDNDDPAAAIAAMREVMGGSSSDKTGTGDIEAGIAAGGGSSYRVDTSDEVMLAVTDGDPVVLYGWNAEYQTYHWVTVQGFDPSTQTWLVSDPLSTTGVAQWSQAEFDTYFSDRTPSVAVENPR</sequence>
<proteinExistence type="predicted"/>
<feature type="compositionally biased region" description="Basic and acidic residues" evidence="1">
    <location>
        <begin position="11"/>
        <end position="34"/>
    </location>
</feature>
<evidence type="ECO:0008006" key="6">
    <source>
        <dbReference type="Google" id="ProtNLM"/>
    </source>
</evidence>
<feature type="domain" description="Peptidase C39-like" evidence="3">
    <location>
        <begin position="322"/>
        <end position="443"/>
    </location>
</feature>
<dbReference type="InterPro" id="IPR036365">
    <property type="entry name" value="PGBD-like_sf"/>
</dbReference>
<evidence type="ECO:0000259" key="2">
    <source>
        <dbReference type="Pfam" id="PF01471"/>
    </source>
</evidence>
<dbReference type="Pfam" id="PF01471">
    <property type="entry name" value="PG_binding_1"/>
    <property type="match status" value="2"/>
</dbReference>
<dbReference type="Proteomes" id="UP000249061">
    <property type="component" value="Unassembled WGS sequence"/>
</dbReference>
<organism evidence="4 5">
    <name type="scientific">Archangium gephyra</name>
    <dbReference type="NCBI Taxonomy" id="48"/>
    <lineage>
        <taxon>Bacteria</taxon>
        <taxon>Pseudomonadati</taxon>
        <taxon>Myxococcota</taxon>
        <taxon>Myxococcia</taxon>
        <taxon>Myxococcales</taxon>
        <taxon>Cystobacterineae</taxon>
        <taxon>Archangiaceae</taxon>
        <taxon>Archangium</taxon>
    </lineage>
</organism>
<dbReference type="SUPFAM" id="SSF47090">
    <property type="entry name" value="PGBD-like"/>
    <property type="match status" value="2"/>
</dbReference>
<reference evidence="4 5" key="1">
    <citation type="submission" date="2017-08" db="EMBL/GenBank/DDBJ databases">
        <title>Infants hospitalized years apart are colonized by the same room-sourced microbial strains.</title>
        <authorList>
            <person name="Brooks B."/>
            <person name="Olm M.R."/>
            <person name="Firek B.A."/>
            <person name="Baker R."/>
            <person name="Thomas B.C."/>
            <person name="Morowitz M.J."/>
            <person name="Banfield J.F."/>
        </authorList>
    </citation>
    <scope>NUCLEOTIDE SEQUENCE [LARGE SCALE GENOMIC DNA]</scope>
    <source>
        <strain evidence="4">S2_003_000_R2_14</strain>
    </source>
</reference>
<evidence type="ECO:0000256" key="1">
    <source>
        <dbReference type="SAM" id="MobiDB-lite"/>
    </source>
</evidence>
<protein>
    <recommendedName>
        <fullName evidence="6">Peptidoglycan binding-like domain-containing protein</fullName>
    </recommendedName>
</protein>
<feature type="region of interest" description="Disordered" evidence="1">
    <location>
        <begin position="1"/>
        <end position="39"/>
    </location>
</feature>
<feature type="region of interest" description="Disordered" evidence="1">
    <location>
        <begin position="65"/>
        <end position="88"/>
    </location>
</feature>
<evidence type="ECO:0000313" key="4">
    <source>
        <dbReference type="EMBL" id="PZR04784.1"/>
    </source>
</evidence>
<name>A0A2W5UNA6_9BACT</name>
<feature type="domain" description="Peptidoglycan binding-like" evidence="2">
    <location>
        <begin position="262"/>
        <end position="304"/>
    </location>
</feature>
<dbReference type="InterPro" id="IPR036366">
    <property type="entry name" value="PGBDSf"/>
</dbReference>
<feature type="domain" description="Peptidoglycan binding-like" evidence="2">
    <location>
        <begin position="86"/>
        <end position="145"/>
    </location>
</feature>